<evidence type="ECO:0000259" key="1">
    <source>
        <dbReference type="Pfam" id="PF18480"/>
    </source>
</evidence>
<feature type="domain" description="DUF5615" evidence="1">
    <location>
        <begin position="8"/>
        <end position="109"/>
    </location>
</feature>
<dbReference type="Pfam" id="PF18480">
    <property type="entry name" value="DUF5615"/>
    <property type="match status" value="1"/>
</dbReference>
<proteinExistence type="predicted"/>
<comment type="caution">
    <text evidence="2">The sequence shown here is derived from an EMBL/GenBank/DDBJ whole genome shotgun (WGS) entry which is preliminary data.</text>
</comment>
<dbReference type="InterPro" id="IPR041049">
    <property type="entry name" value="DUF5615"/>
</dbReference>
<evidence type="ECO:0000313" key="3">
    <source>
        <dbReference type="Proteomes" id="UP001384579"/>
    </source>
</evidence>
<keyword evidence="3" id="KW-1185">Reference proteome</keyword>
<sequence>MSEIFIHVYLDEDVDVLVASLLNSRGFEATTAKQAGQLGKTDVEQLEYAISKKAAILTHNRNDFAALAQEYFSREGKHYGIIIAVRHPYVKIVGRLVSILNTTTADEMENQILYI</sequence>
<accession>A0ABU8YUU8</accession>
<organism evidence="2 3">
    <name type="scientific">Microcoleus anatoxicus PTRS2</name>
    <dbReference type="NCBI Taxonomy" id="2705321"/>
    <lineage>
        <taxon>Bacteria</taxon>
        <taxon>Bacillati</taxon>
        <taxon>Cyanobacteriota</taxon>
        <taxon>Cyanophyceae</taxon>
        <taxon>Oscillatoriophycideae</taxon>
        <taxon>Oscillatoriales</taxon>
        <taxon>Microcoleaceae</taxon>
        <taxon>Microcoleus</taxon>
        <taxon>Microcoleus anatoxicus</taxon>
    </lineage>
</organism>
<gene>
    <name evidence="2" type="ORF">WMG39_25155</name>
</gene>
<evidence type="ECO:0000313" key="2">
    <source>
        <dbReference type="EMBL" id="MEK0188102.1"/>
    </source>
</evidence>
<protein>
    <submittedName>
        <fullName evidence="2">DUF5615 family PIN-like protein</fullName>
    </submittedName>
</protein>
<reference evidence="2 3" key="1">
    <citation type="journal article" date="2020" name="Harmful Algae">
        <title>Molecular and morphological characterization of a novel dihydroanatoxin-a producing Microcoleus species (cyanobacteria) from the Russian River, California, USA.</title>
        <authorList>
            <person name="Conklin K.Y."/>
            <person name="Stancheva R."/>
            <person name="Otten T.G."/>
            <person name="Fadness R."/>
            <person name="Boyer G.L."/>
            <person name="Read B."/>
            <person name="Zhang X."/>
            <person name="Sheath R.G."/>
        </authorList>
    </citation>
    <scope>NUCLEOTIDE SEQUENCE [LARGE SCALE GENOMIC DNA]</scope>
    <source>
        <strain evidence="2 3">PTRS2</strain>
    </source>
</reference>
<dbReference type="Proteomes" id="UP001384579">
    <property type="component" value="Unassembled WGS sequence"/>
</dbReference>
<dbReference type="EMBL" id="JBBLXS010000517">
    <property type="protein sequence ID" value="MEK0188102.1"/>
    <property type="molecule type" value="Genomic_DNA"/>
</dbReference>
<dbReference type="RefSeq" id="WP_340541988.1">
    <property type="nucleotide sequence ID" value="NZ_JBBLXS010000517.1"/>
</dbReference>
<name>A0ABU8YUU8_9CYAN</name>